<name>A0A161SB88_9FLAO</name>
<dbReference type="Gene3D" id="2.40.50.100">
    <property type="match status" value="1"/>
</dbReference>
<dbReference type="InterPro" id="IPR001882">
    <property type="entry name" value="Biotin_BS"/>
</dbReference>
<dbReference type="Proteomes" id="UP000076630">
    <property type="component" value="Unassembled WGS sequence"/>
</dbReference>
<comment type="caution">
    <text evidence="3">The sequence shown here is derived from an EMBL/GenBank/DDBJ whole genome shotgun (WGS) entry which is preliminary data.</text>
</comment>
<dbReference type="EMBL" id="LQNU01000041">
    <property type="protein sequence ID" value="KZE82979.1"/>
    <property type="molecule type" value="Genomic_DNA"/>
</dbReference>
<dbReference type="OrthoDB" id="9812676at2"/>
<sequence>MNKTYQLKVNADTVFESEDLLQGDINVSRVDSSAYHALKNNRSYDVEILERQFTDKNYTVMVNGNNYSVNIQTELDKLINQLGFSLNTAKQVNSIKAPMPGLILDILVTVGQEVAENDNLLILEAMKMENNLSSPRSGIIKSINVAKGATVDKGLVLIEFE</sequence>
<gene>
    <name evidence="3" type="ORF">AV926_05385</name>
</gene>
<dbReference type="Pfam" id="PF00364">
    <property type="entry name" value="Biotin_lipoyl"/>
    <property type="match status" value="1"/>
</dbReference>
<dbReference type="SUPFAM" id="SSF51230">
    <property type="entry name" value="Single hybrid motif"/>
    <property type="match status" value="1"/>
</dbReference>
<dbReference type="PANTHER" id="PTHR45266:SF3">
    <property type="entry name" value="OXALOACETATE DECARBOXYLASE ALPHA CHAIN"/>
    <property type="match status" value="1"/>
</dbReference>
<organism evidence="3 4">
    <name type="scientific">Myroides marinus</name>
    <dbReference type="NCBI Taxonomy" id="703342"/>
    <lineage>
        <taxon>Bacteria</taxon>
        <taxon>Pseudomonadati</taxon>
        <taxon>Bacteroidota</taxon>
        <taxon>Flavobacteriia</taxon>
        <taxon>Flavobacteriales</taxon>
        <taxon>Flavobacteriaceae</taxon>
        <taxon>Myroides</taxon>
    </lineage>
</organism>
<dbReference type="PANTHER" id="PTHR45266">
    <property type="entry name" value="OXALOACETATE DECARBOXYLASE ALPHA CHAIN"/>
    <property type="match status" value="1"/>
</dbReference>
<accession>A0A161SB88</accession>
<dbReference type="FunFam" id="2.40.50.100:FF:000003">
    <property type="entry name" value="Acetyl-CoA carboxylase biotin carboxyl carrier protein"/>
    <property type="match status" value="1"/>
</dbReference>
<evidence type="ECO:0000256" key="1">
    <source>
        <dbReference type="ARBA" id="ARBA00023267"/>
    </source>
</evidence>
<dbReference type="PROSITE" id="PS50968">
    <property type="entry name" value="BIOTINYL_LIPOYL"/>
    <property type="match status" value="1"/>
</dbReference>
<dbReference type="AlphaFoldDB" id="A0A161SB88"/>
<dbReference type="InterPro" id="IPR000089">
    <property type="entry name" value="Biotin_lipoyl"/>
</dbReference>
<keyword evidence="4" id="KW-1185">Reference proteome</keyword>
<dbReference type="InterPro" id="IPR011053">
    <property type="entry name" value="Single_hybrid_motif"/>
</dbReference>
<dbReference type="PROSITE" id="PS00188">
    <property type="entry name" value="BIOTIN"/>
    <property type="match status" value="1"/>
</dbReference>
<evidence type="ECO:0000259" key="2">
    <source>
        <dbReference type="PROSITE" id="PS50968"/>
    </source>
</evidence>
<dbReference type="CDD" id="cd06850">
    <property type="entry name" value="biotinyl_domain"/>
    <property type="match status" value="1"/>
</dbReference>
<evidence type="ECO:0000313" key="4">
    <source>
        <dbReference type="Proteomes" id="UP000076630"/>
    </source>
</evidence>
<keyword evidence="1" id="KW-0092">Biotin</keyword>
<reference evidence="3 4" key="1">
    <citation type="submission" date="2016-01" db="EMBL/GenBank/DDBJ databases">
        <title>Whole genome sequencing of Myroides marinus L41.</title>
        <authorList>
            <person name="Hong K.W."/>
        </authorList>
    </citation>
    <scope>NUCLEOTIDE SEQUENCE [LARGE SCALE GENOMIC DNA]</scope>
    <source>
        <strain evidence="3 4">L41</strain>
    </source>
</reference>
<feature type="domain" description="Lipoyl-binding" evidence="2">
    <location>
        <begin position="79"/>
        <end position="161"/>
    </location>
</feature>
<evidence type="ECO:0000313" key="3">
    <source>
        <dbReference type="EMBL" id="KZE82979.1"/>
    </source>
</evidence>
<protein>
    <submittedName>
        <fullName evidence="3">Acetyl-CoA carboxylase biotin carboxyl carrier protein subunit</fullName>
    </submittedName>
</protein>
<proteinExistence type="predicted"/>
<dbReference type="InterPro" id="IPR050709">
    <property type="entry name" value="Biotin_Carboxyl_Carrier/Decarb"/>
</dbReference>